<keyword evidence="4 12" id="KW-0560">Oxidoreductase</keyword>
<evidence type="ECO:0000313" key="13">
    <source>
        <dbReference type="Proteomes" id="UP000502117"/>
    </source>
</evidence>
<dbReference type="PANTHER" id="PTHR43639">
    <property type="entry name" value="OXIDOREDUCTASE, SHORT-CHAIN DEHYDROGENASE/REDUCTASE FAMILY (AFU_ORTHOLOGUE AFUA_5G02870)"/>
    <property type="match status" value="1"/>
</dbReference>
<evidence type="ECO:0000256" key="7">
    <source>
        <dbReference type="ARBA" id="ARBA00039145"/>
    </source>
</evidence>
<sequence length="240" mass="26356">MKGKHMQPILITGIGKRLGLAMAKDLMAQGYPLIGTYRSHYTAIEDLKAAGAELYRVDLLQNSEIKAFIAEVKNKHESLRAIIHNASDWMPERPDTDAAKVFDSMMQIHASVPYQLNLALAPLLETDEIGCRDIIHISDYVAQKGSKKHIAYAASKAALDNLTLSFAAKLAPGVKVNGIAPALMLFNDQDDTAYRQKALAKALLPKEGGEQEMLTAVKYLMTSRYMTGRTLSLDGGRPLK</sequence>
<dbReference type="Pfam" id="PF13561">
    <property type="entry name" value="adh_short_C2"/>
    <property type="match status" value="1"/>
</dbReference>
<dbReference type="NCBIfam" id="NF005066">
    <property type="entry name" value="PRK06483.1"/>
    <property type="match status" value="1"/>
</dbReference>
<evidence type="ECO:0000256" key="5">
    <source>
        <dbReference type="ARBA" id="ARBA00037508"/>
    </source>
</evidence>
<dbReference type="Gene3D" id="3.40.50.720">
    <property type="entry name" value="NAD(P)-binding Rossmann-like Domain"/>
    <property type="match status" value="1"/>
</dbReference>
<dbReference type="Proteomes" id="UP000502117">
    <property type="component" value="Chromosome"/>
</dbReference>
<dbReference type="EC" id="1.5.1.50" evidence="7"/>
<keyword evidence="3" id="KW-0521">NADP</keyword>
<dbReference type="KEGG" id="schk:GII14_17105"/>
<evidence type="ECO:0000256" key="10">
    <source>
        <dbReference type="ARBA" id="ARBA00048873"/>
    </source>
</evidence>
<evidence type="ECO:0000256" key="4">
    <source>
        <dbReference type="ARBA" id="ARBA00023002"/>
    </source>
</evidence>
<dbReference type="InterPro" id="IPR020904">
    <property type="entry name" value="Sc_DH/Rdtase_CS"/>
</dbReference>
<organism evidence="12 13">
    <name type="scientific">Shewanella chilikensis</name>
    <dbReference type="NCBI Taxonomy" id="558541"/>
    <lineage>
        <taxon>Bacteria</taxon>
        <taxon>Pseudomonadati</taxon>
        <taxon>Pseudomonadota</taxon>
        <taxon>Gammaproteobacteria</taxon>
        <taxon>Alteromonadales</taxon>
        <taxon>Shewanellaceae</taxon>
        <taxon>Shewanella</taxon>
    </lineage>
</organism>
<evidence type="ECO:0000256" key="8">
    <source>
        <dbReference type="ARBA" id="ARBA00039631"/>
    </source>
</evidence>
<reference evidence="12 13" key="1">
    <citation type="submission" date="2019-11" db="EMBL/GenBank/DDBJ databases">
        <title>Complete Genome Sequence of Shewanella chilikensis Strain DC57, Isolated from Corroded Seal Rings at a floating production facility in Australia.</title>
        <authorList>
            <person name="Salgar-Chaparro S.J."/>
            <person name="Castillo-Villamizar G.A."/>
            <person name="Poehlein A."/>
            <person name="Daniel R."/>
            <person name="Machuca L."/>
        </authorList>
    </citation>
    <scope>NUCLEOTIDE SEQUENCE [LARGE SCALE GENOMIC DNA]</scope>
    <source>
        <strain evidence="12 13">DC57</strain>
    </source>
</reference>
<dbReference type="InterPro" id="IPR036291">
    <property type="entry name" value="NAD(P)-bd_dom_sf"/>
</dbReference>
<dbReference type="InterPro" id="IPR002347">
    <property type="entry name" value="SDR_fam"/>
</dbReference>
<evidence type="ECO:0000256" key="9">
    <source>
        <dbReference type="ARBA" id="ARBA00042299"/>
    </source>
</evidence>
<dbReference type="GO" id="GO:0004146">
    <property type="term" value="F:dihydrofolate reductase activity"/>
    <property type="evidence" value="ECO:0007669"/>
    <property type="project" value="UniProtKB-EC"/>
</dbReference>
<proteinExistence type="inferred from homology"/>
<dbReference type="EC" id="1.5.1.3" evidence="1"/>
<evidence type="ECO:0000256" key="3">
    <source>
        <dbReference type="ARBA" id="ARBA00022857"/>
    </source>
</evidence>
<dbReference type="PROSITE" id="PS00061">
    <property type="entry name" value="ADH_SHORT"/>
    <property type="match status" value="1"/>
</dbReference>
<evidence type="ECO:0000256" key="11">
    <source>
        <dbReference type="ARBA" id="ARBA00049376"/>
    </source>
</evidence>
<dbReference type="EMBL" id="CP045857">
    <property type="protein sequence ID" value="QIJ05695.1"/>
    <property type="molecule type" value="Genomic_DNA"/>
</dbReference>
<dbReference type="AlphaFoldDB" id="A0A6G7LVN1"/>
<dbReference type="SUPFAM" id="SSF51735">
    <property type="entry name" value="NAD(P)-binding Rossmann-fold domains"/>
    <property type="match status" value="1"/>
</dbReference>
<dbReference type="PRINTS" id="PR00081">
    <property type="entry name" value="GDHRDH"/>
</dbReference>
<comment type="similarity">
    <text evidence="6">Belongs to the short-chain dehydrogenases/reductases (SDR) family. FolM subfamily.</text>
</comment>
<accession>A0A6G7LVN1</accession>
<name>A0A6G7LVN1_9GAMM</name>
<dbReference type="PANTHER" id="PTHR43639:SF6">
    <property type="entry name" value="DIHYDROMONAPTERIN REDUCTASE"/>
    <property type="match status" value="1"/>
</dbReference>
<comment type="function">
    <text evidence="5">Catalyzes the reduction of dihydromonapterin to tetrahydromonapterin. Also has lower activity with dihydrofolate.</text>
</comment>
<evidence type="ECO:0000256" key="6">
    <source>
        <dbReference type="ARBA" id="ARBA00038212"/>
    </source>
</evidence>
<evidence type="ECO:0000256" key="2">
    <source>
        <dbReference type="ARBA" id="ARBA00022563"/>
    </source>
</evidence>
<evidence type="ECO:0000313" key="12">
    <source>
        <dbReference type="EMBL" id="QIJ05695.1"/>
    </source>
</evidence>
<comment type="catalytic activity">
    <reaction evidence="11">
        <text>7,8-dihydromonapterin + NADPH + H(+) = 5,6,7,8-tetrahydromonapterin + NADP(+)</text>
        <dbReference type="Rhea" id="RHEA:34847"/>
        <dbReference type="ChEBI" id="CHEBI:15378"/>
        <dbReference type="ChEBI" id="CHEBI:57783"/>
        <dbReference type="ChEBI" id="CHEBI:58349"/>
        <dbReference type="ChEBI" id="CHEBI:71175"/>
        <dbReference type="ChEBI" id="CHEBI:71177"/>
        <dbReference type="EC" id="1.5.1.50"/>
    </reaction>
</comment>
<evidence type="ECO:0000256" key="1">
    <source>
        <dbReference type="ARBA" id="ARBA00012856"/>
    </source>
</evidence>
<comment type="catalytic activity">
    <reaction evidence="10">
        <text>(6S)-5,6,7,8-tetrahydrofolate + NADP(+) = 7,8-dihydrofolate + NADPH + H(+)</text>
        <dbReference type="Rhea" id="RHEA:15009"/>
        <dbReference type="ChEBI" id="CHEBI:15378"/>
        <dbReference type="ChEBI" id="CHEBI:57451"/>
        <dbReference type="ChEBI" id="CHEBI:57453"/>
        <dbReference type="ChEBI" id="CHEBI:57783"/>
        <dbReference type="ChEBI" id="CHEBI:58349"/>
        <dbReference type="EC" id="1.5.1.3"/>
    </reaction>
</comment>
<protein>
    <recommendedName>
        <fullName evidence="8">Dihydromonapterin reductase</fullName>
        <ecNumber evidence="1">1.5.1.3</ecNumber>
        <ecNumber evidence="7">1.5.1.50</ecNumber>
    </recommendedName>
    <alternativeName>
        <fullName evidence="9">Dihydrofolate reductase</fullName>
    </alternativeName>
</protein>
<gene>
    <name evidence="12" type="primary">folM</name>
    <name evidence="12" type="ORF">GII14_17105</name>
</gene>
<dbReference type="GO" id="GO:0006730">
    <property type="term" value="P:one-carbon metabolic process"/>
    <property type="evidence" value="ECO:0007669"/>
    <property type="project" value="UniProtKB-KW"/>
</dbReference>
<keyword evidence="2" id="KW-0554">One-carbon metabolism</keyword>